<dbReference type="GO" id="GO:0004177">
    <property type="term" value="F:aminopeptidase activity"/>
    <property type="evidence" value="ECO:0007669"/>
    <property type="project" value="UniProtKB-KW"/>
</dbReference>
<name>A0A1G7GFA5_9FLAO</name>
<evidence type="ECO:0000313" key="2">
    <source>
        <dbReference type="EMBL" id="SDE86781.1"/>
    </source>
</evidence>
<keyword evidence="2" id="KW-0645">Protease</keyword>
<gene>
    <name evidence="2" type="ORF">SAMN04487992_104341</name>
</gene>
<evidence type="ECO:0000313" key="3">
    <source>
        <dbReference type="Proteomes" id="UP000182114"/>
    </source>
</evidence>
<dbReference type="PANTHER" id="PTHR34448:SF1">
    <property type="entry name" value="BLL6088 PROTEIN"/>
    <property type="match status" value="1"/>
</dbReference>
<organism evidence="2 3">
    <name type="scientific">Cellulophaga baltica</name>
    <dbReference type="NCBI Taxonomy" id="76594"/>
    <lineage>
        <taxon>Bacteria</taxon>
        <taxon>Pseudomonadati</taxon>
        <taxon>Bacteroidota</taxon>
        <taxon>Flavobacteriia</taxon>
        <taxon>Flavobacteriales</taxon>
        <taxon>Flavobacteriaceae</taxon>
        <taxon>Cellulophaga</taxon>
    </lineage>
</organism>
<dbReference type="InterPro" id="IPR058739">
    <property type="entry name" value="NicX"/>
</dbReference>
<dbReference type="eggNOG" id="COG2309">
    <property type="taxonomic scope" value="Bacteria"/>
</dbReference>
<accession>A0A1G7GFA5</accession>
<sequence>MSTNTNLDCTLVAKVIIQDMFKVKAGESVAITADSGSDPQLMQAFVDAASEVGGLPLLIWTPKAKEDGQAGVKDWPAAALTATLSNVDVWLECNSTVLLYSDIWENAFKNNKKLRYLIIADSSIQSLKRTFTGYSVPDLGKMLNKVKDMILDCKTIRITSANGTDVSYDINLDYSFDIDDGDFSMPKFGTAPGYVNIVPKIGSMKGTIVFDLLQHTDIYGNDNSVAFTMKDSTIVDVKGTEKEAEKFKKYLASFDDPNMYKISHNMFGINPSVRKMCGEIVEDERVWGGVDFGFGHTSPMDMPPLGQIAKSHFDGIVNKVSIYLDDIQIVEDGVYTHPTLKPLAEKLIGTY</sequence>
<keyword evidence="2" id="KW-0378">Hydrolase</keyword>
<proteinExistence type="predicted"/>
<dbReference type="PANTHER" id="PTHR34448">
    <property type="entry name" value="AMINOPEPTIDASE"/>
    <property type="match status" value="1"/>
</dbReference>
<dbReference type="SUPFAM" id="SSF144052">
    <property type="entry name" value="Thermophilic metalloprotease-like"/>
    <property type="match status" value="1"/>
</dbReference>
<dbReference type="Proteomes" id="UP000182114">
    <property type="component" value="Unassembled WGS sequence"/>
</dbReference>
<keyword evidence="3" id="KW-1185">Reference proteome</keyword>
<evidence type="ECO:0000256" key="1">
    <source>
        <dbReference type="ARBA" id="ARBA00022723"/>
    </source>
</evidence>
<dbReference type="RefSeq" id="WP_074538170.1">
    <property type="nucleotide sequence ID" value="NZ_FNBD01000004.1"/>
</dbReference>
<dbReference type="InterPro" id="IPR052170">
    <property type="entry name" value="M29_Exopeptidase"/>
</dbReference>
<dbReference type="GO" id="GO:0046872">
    <property type="term" value="F:metal ion binding"/>
    <property type="evidence" value="ECO:0007669"/>
    <property type="project" value="UniProtKB-KW"/>
</dbReference>
<dbReference type="Pfam" id="PF26233">
    <property type="entry name" value="NicX"/>
    <property type="match status" value="1"/>
</dbReference>
<dbReference type="EMBL" id="FNBD01000004">
    <property type="protein sequence ID" value="SDE86781.1"/>
    <property type="molecule type" value="Genomic_DNA"/>
</dbReference>
<reference evidence="3" key="1">
    <citation type="submission" date="2016-10" db="EMBL/GenBank/DDBJ databases">
        <authorList>
            <person name="Varghese N."/>
            <person name="Submissions S."/>
        </authorList>
    </citation>
    <scope>NUCLEOTIDE SEQUENCE [LARGE SCALE GENOMIC DNA]</scope>
    <source>
        <strain evidence="3">DSM 24729</strain>
    </source>
</reference>
<protein>
    <submittedName>
        <fullName evidence="2">Leucyl aminopeptidase (Aminopeptidase T)</fullName>
    </submittedName>
</protein>
<dbReference type="AlphaFoldDB" id="A0A1G7GFA5"/>
<keyword evidence="2" id="KW-0031">Aminopeptidase</keyword>
<keyword evidence="1" id="KW-0479">Metal-binding</keyword>